<evidence type="ECO:0000256" key="2">
    <source>
        <dbReference type="ARBA" id="ARBA00009245"/>
    </source>
</evidence>
<dbReference type="AlphaFoldDB" id="A0A8J4Y763"/>
<accession>A0A8J4Y763</accession>
<dbReference type="GO" id="GO:0000122">
    <property type="term" value="P:negative regulation of transcription by RNA polymerase II"/>
    <property type="evidence" value="ECO:0007669"/>
    <property type="project" value="InterPro"/>
</dbReference>
<evidence type="ECO:0000256" key="6">
    <source>
        <dbReference type="ARBA" id="ARBA00032651"/>
    </source>
</evidence>
<evidence type="ECO:0000256" key="1">
    <source>
        <dbReference type="ARBA" id="ARBA00004123"/>
    </source>
</evidence>
<reference evidence="8" key="1">
    <citation type="submission" date="2020-07" db="EMBL/GenBank/DDBJ databases">
        <title>The High-quality genome of the commercially important snow crab, Chionoecetes opilio.</title>
        <authorList>
            <person name="Jeong J.-H."/>
            <person name="Ryu S."/>
        </authorList>
    </citation>
    <scope>NUCLEOTIDE SEQUENCE</scope>
    <source>
        <strain evidence="8">MADBK_172401_WGS</strain>
        <tissue evidence="8">Digestive gland</tissue>
    </source>
</reference>
<dbReference type="InterPro" id="IPR009072">
    <property type="entry name" value="Histone-fold"/>
</dbReference>
<comment type="subcellular location">
    <subcellularLocation>
        <location evidence="1">Nucleus</location>
    </subcellularLocation>
</comment>
<evidence type="ECO:0000256" key="5">
    <source>
        <dbReference type="ARBA" id="ARBA00030451"/>
    </source>
</evidence>
<evidence type="ECO:0000259" key="7">
    <source>
        <dbReference type="Pfam" id="PF00808"/>
    </source>
</evidence>
<dbReference type="PANTHER" id="PTHR46138:SF1">
    <property type="entry name" value="PROTEIN DR1"/>
    <property type="match status" value="1"/>
</dbReference>
<organism evidence="8 9">
    <name type="scientific">Chionoecetes opilio</name>
    <name type="common">Atlantic snow crab</name>
    <name type="synonym">Cancer opilio</name>
    <dbReference type="NCBI Taxonomy" id="41210"/>
    <lineage>
        <taxon>Eukaryota</taxon>
        <taxon>Metazoa</taxon>
        <taxon>Ecdysozoa</taxon>
        <taxon>Arthropoda</taxon>
        <taxon>Crustacea</taxon>
        <taxon>Multicrustacea</taxon>
        <taxon>Malacostraca</taxon>
        <taxon>Eumalacostraca</taxon>
        <taxon>Eucarida</taxon>
        <taxon>Decapoda</taxon>
        <taxon>Pleocyemata</taxon>
        <taxon>Brachyura</taxon>
        <taxon>Eubrachyura</taxon>
        <taxon>Majoidea</taxon>
        <taxon>Majidae</taxon>
        <taxon>Chionoecetes</taxon>
    </lineage>
</organism>
<evidence type="ECO:0000313" key="8">
    <source>
        <dbReference type="EMBL" id="KAG0722410.1"/>
    </source>
</evidence>
<dbReference type="GO" id="GO:0046982">
    <property type="term" value="F:protein heterodimerization activity"/>
    <property type="evidence" value="ECO:0007669"/>
    <property type="project" value="InterPro"/>
</dbReference>
<dbReference type="InterPro" id="IPR003958">
    <property type="entry name" value="CBFA_NFYB_domain"/>
</dbReference>
<dbReference type="OrthoDB" id="601405at2759"/>
<gene>
    <name evidence="8" type="primary">NC2beta</name>
    <name evidence="8" type="ORF">GWK47_006037</name>
</gene>
<dbReference type="Pfam" id="PF00808">
    <property type="entry name" value="CBFD_NFYB_HMF"/>
    <property type="match status" value="1"/>
</dbReference>
<dbReference type="GO" id="GO:0016251">
    <property type="term" value="F:RNA polymerase II general transcription initiation factor activity"/>
    <property type="evidence" value="ECO:0007669"/>
    <property type="project" value="TreeGrafter"/>
</dbReference>
<comment type="similarity">
    <text evidence="2">Belongs to the NC2 beta/DR1 family.</text>
</comment>
<dbReference type="GO" id="GO:0017025">
    <property type="term" value="F:TBP-class protein binding"/>
    <property type="evidence" value="ECO:0007669"/>
    <property type="project" value="TreeGrafter"/>
</dbReference>
<evidence type="ECO:0000313" key="9">
    <source>
        <dbReference type="Proteomes" id="UP000770661"/>
    </source>
</evidence>
<keyword evidence="9" id="KW-1185">Reference proteome</keyword>
<dbReference type="GO" id="GO:0051123">
    <property type="term" value="P:RNA polymerase II preinitiation complex assembly"/>
    <property type="evidence" value="ECO:0007669"/>
    <property type="project" value="TreeGrafter"/>
</dbReference>
<dbReference type="PANTHER" id="PTHR46138">
    <property type="entry name" value="PROTEIN DR1"/>
    <property type="match status" value="1"/>
</dbReference>
<dbReference type="Proteomes" id="UP000770661">
    <property type="component" value="Unassembled WGS sequence"/>
</dbReference>
<dbReference type="EMBL" id="JACEEZ010009559">
    <property type="protein sequence ID" value="KAG0722410.1"/>
    <property type="molecule type" value="Genomic_DNA"/>
</dbReference>
<evidence type="ECO:0000256" key="4">
    <source>
        <dbReference type="ARBA" id="ARBA00023242"/>
    </source>
</evidence>
<dbReference type="SUPFAM" id="SSF47113">
    <property type="entry name" value="Histone-fold"/>
    <property type="match status" value="1"/>
</dbReference>
<dbReference type="GO" id="GO:0017054">
    <property type="term" value="C:negative cofactor 2 complex"/>
    <property type="evidence" value="ECO:0007669"/>
    <property type="project" value="InterPro"/>
</dbReference>
<feature type="domain" description="Transcription factor CBF/NF-Y/archaeal histone" evidence="7">
    <location>
        <begin position="82"/>
        <end position="145"/>
    </location>
</feature>
<dbReference type="InterPro" id="IPR042225">
    <property type="entry name" value="Ncb2"/>
</dbReference>
<proteinExistence type="inferred from homology"/>
<sequence length="352" mass="39531">MRAECKSRRTGRPTCSVGSPIAAYAEAGVQYIRGLFEATRRLQVCYRGGGMTPAPPIGGRRPPLTKTPMSVVPDPVQDDELTIPRASMNKMIKELLPNVRVANEARELILNCCTEFIHLVSSEANEICNQQQKKTINAEHILACVRESRCGLMEYYNTREALDKLGFGDYRADAEAVLKDCKAMAAKKRRKSTRLENLGIPEEELLRQQQELFAKGICDCTTQISIPLYLLYDNAARHGTVPSFTSHQDQDPSRRHNFIRFKAESHHTIMPSPPGPNPILREARLKSISTAKSAHRDIASTEKQSFGEKISHFRNERLGSPTTKTISRPDETNKRRLSLKCKNKVLKTSGRT</sequence>
<name>A0A8J4Y763_CHIOP</name>
<dbReference type="FunFam" id="1.10.20.10:FF:000019">
    <property type="entry name" value="Negative cofactor 2 beta"/>
    <property type="match status" value="1"/>
</dbReference>
<evidence type="ECO:0000256" key="3">
    <source>
        <dbReference type="ARBA" id="ARBA00018742"/>
    </source>
</evidence>
<dbReference type="CDD" id="cd22905">
    <property type="entry name" value="HFD_Dr1"/>
    <property type="match status" value="1"/>
</dbReference>
<keyword evidence="4" id="KW-0539">Nucleus</keyword>
<comment type="caution">
    <text evidence="8">The sequence shown here is derived from an EMBL/GenBank/DDBJ whole genome shotgun (WGS) entry which is preliminary data.</text>
</comment>
<protein>
    <recommendedName>
        <fullName evidence="3">Protein Dr1</fullName>
    </recommendedName>
    <alternativeName>
        <fullName evidence="6">Down-regulator of transcription 1</fullName>
    </alternativeName>
    <alternativeName>
        <fullName evidence="5">Negative cofactor 2-beta</fullName>
    </alternativeName>
</protein>
<dbReference type="Gene3D" id="1.10.20.10">
    <property type="entry name" value="Histone, subunit A"/>
    <property type="match status" value="1"/>
</dbReference>